<accession>A0A918FED3</accession>
<gene>
    <name evidence="1" type="ORF">GCM10008957_49500</name>
</gene>
<dbReference type="EMBL" id="BMQL01000058">
    <property type="protein sequence ID" value="GGR33254.1"/>
    <property type="molecule type" value="Genomic_DNA"/>
</dbReference>
<dbReference type="AlphaFoldDB" id="A0A918FED3"/>
<comment type="caution">
    <text evidence="1">The sequence shown here is derived from an EMBL/GenBank/DDBJ whole genome shotgun (WGS) entry which is preliminary data.</text>
</comment>
<keyword evidence="2" id="KW-1185">Reference proteome</keyword>
<reference evidence="1" key="1">
    <citation type="journal article" date="2014" name="Int. J. Syst. Evol. Microbiol.">
        <title>Complete genome sequence of Corynebacterium casei LMG S-19264T (=DSM 44701T), isolated from a smear-ripened cheese.</title>
        <authorList>
            <consortium name="US DOE Joint Genome Institute (JGI-PGF)"/>
            <person name="Walter F."/>
            <person name="Albersmeier A."/>
            <person name="Kalinowski J."/>
            <person name="Ruckert C."/>
        </authorList>
    </citation>
    <scope>NUCLEOTIDE SEQUENCE</scope>
    <source>
        <strain evidence="1">JCM 31311</strain>
    </source>
</reference>
<sequence>MSTVLKKFIVLRRSTDELFFCVSCARQARVFMSLFSRSLKVQGAAWVVLLGLAGCSVPSAPSNPSSLQPLGLVDVTISGLGSAHPSSSARLLPRLGSLALPEQPGGLQLQPLTTSVFNIGSRNAGTGQRYVSATFKVRNADTDGTPSPVSRQNLTLLAVAVPGTQDDTALSSLQTFDGARLPAGQARRILPTHALQFQPTTASVGLSSGGEDLQVYSEAEVLPDNFTHTSGPITSYADLGVRTVFPFGYVVRTPAAPAGSARRTLPASPAPGQYDGRVAISVTLPLQPDDPAQTPAAGAARDPFSFHMVFLVVADPTTSVTQSLDEQASNAAVLARASDTAATQINVLPGSTAALGTVQGVTTRRVCQVRTAGLVGDTSPAPTFLVNACP</sequence>
<evidence type="ECO:0000313" key="1">
    <source>
        <dbReference type="EMBL" id="GGR33254.1"/>
    </source>
</evidence>
<proteinExistence type="predicted"/>
<name>A0A918FED3_9DEIO</name>
<organism evidence="1 2">
    <name type="scientific">Deinococcus ruber</name>
    <dbReference type="NCBI Taxonomy" id="1848197"/>
    <lineage>
        <taxon>Bacteria</taxon>
        <taxon>Thermotogati</taxon>
        <taxon>Deinococcota</taxon>
        <taxon>Deinococci</taxon>
        <taxon>Deinococcales</taxon>
        <taxon>Deinococcaceae</taxon>
        <taxon>Deinococcus</taxon>
    </lineage>
</organism>
<protein>
    <submittedName>
        <fullName evidence="1">Uncharacterized protein</fullName>
    </submittedName>
</protein>
<reference evidence="1" key="2">
    <citation type="submission" date="2020-09" db="EMBL/GenBank/DDBJ databases">
        <authorList>
            <person name="Sun Q."/>
            <person name="Ohkuma M."/>
        </authorList>
    </citation>
    <scope>NUCLEOTIDE SEQUENCE</scope>
    <source>
        <strain evidence="1">JCM 31311</strain>
    </source>
</reference>
<dbReference type="Proteomes" id="UP000603865">
    <property type="component" value="Unassembled WGS sequence"/>
</dbReference>
<evidence type="ECO:0000313" key="2">
    <source>
        <dbReference type="Proteomes" id="UP000603865"/>
    </source>
</evidence>